<dbReference type="InterPro" id="IPR014030">
    <property type="entry name" value="Ketoacyl_synth_N"/>
</dbReference>
<dbReference type="SMART" id="SM00827">
    <property type="entry name" value="PKS_AT"/>
    <property type="match status" value="1"/>
</dbReference>
<comment type="pathway">
    <text evidence="1">Secondary metabolite biosynthesis.</text>
</comment>
<dbReference type="InterPro" id="IPR016039">
    <property type="entry name" value="Thiolase-like"/>
</dbReference>
<feature type="region of interest" description="N-terminal hotdog fold" evidence="9">
    <location>
        <begin position="958"/>
        <end position="1092"/>
    </location>
</feature>
<dbReference type="Gene3D" id="3.90.180.10">
    <property type="entry name" value="Medium-chain alcohol dehydrogenases, catalytic domain"/>
    <property type="match status" value="1"/>
</dbReference>
<dbReference type="Pfam" id="PF08659">
    <property type="entry name" value="KR"/>
    <property type="match status" value="1"/>
</dbReference>
<dbReference type="Pfam" id="PF21089">
    <property type="entry name" value="PKS_DH_N"/>
    <property type="match status" value="1"/>
</dbReference>
<sequence length="2550" mass="277756">MEPNHSFQEDAFAPVAVIGLAFEFPQGATSDEAFWKMLCQGRCASTEFPPDRLNIDSLYHPDETRPSSLPLRGGHFVEENLGAFDAPFFSITPTEAAFMDPQHRRLLETAYHAFEDAGLSICKLSGSNTSVYTGCFTNDYLSILQQDHQAEQGHGAVGIAQSMLANRLSWFFNLKGASMNLDCACSSSLVALHLACQDLRTGTSSMALVGGANLVFHPAFMKILSSFNFLSKDSRCWSFDERANGYARGEGMAVLIVKLVKDALRDGDTIRAVVRNTGLSQDGRTPSITLPNQQSQIELIEKTFAQAQIEMEPTRFFEAHGTGTRVGDPLEANAIGHVFRDYRSNLDPLYIGAVKANIGHLEGCSGLAGLIKTILVLENAAIPPISGLESLNKRIDAKKLHLEFPTKVVPWPQCNVRRACVNSFGFGGSNAVAILDDAYHFMKLNGLDGFHRTRAVAPAENGFCETPIKSLKNNGFLDQTTHLPKMLVCSAPDQAGTLRISQDYEKYICKIEDSEMADLAYSLAARRSWFSWRCFSISNPQGKAEDRQPLFTAPIKADSKVHMAFVFTGQGAQYLGMGAGLLAYPVFRQSIVKSDEHLASLGCCWSVLDSMADTDSKADMNNAEVSQTMTACLQIALVDLISSLGITPSVVMGHSSGEIAAAYAAGALSHLSAVKAAYFRGVVSWRLACQTPGLTMMAVGLSKERIAPYLERLEEANGAVHVEIGCINSPSSVTLTGTSSQLTQLEEWMRQHRVYTRRLRVSMAYHSRFMGVMADGYADLMGHLDKSRVSKSVPMISSVTGQVVGAQTLATAAYWVKNMTCPVDFVAALDTLVAEPCGQLGKHCQEKPTISHILEIGPHSTLGTAICECVQSFASPNKPQYHASLSRGKDAHLALLQALGALWCAGYPVNILQANRLDESIQRRLAKDMPHYPFNHEHKYWAESRLSTNFRFPEVPRHDLLGARSLDWNPHVAQWRNVMRLDELPWLKHHAINGEIVFPAAGYIVMAMEGLKQVAASQEALEGIHIRDVVFSHAIQFPQGVEQVETQLTLFNEPQRPVADLSRWSRFRVFVIDNGSYLECCSGHIKAVVEERHGDGVAFSGPWSSRDWFQHISDACLSDDQNGYNNTSRERLSGYGQASRGLSRIRLGNNGEAVAQLKTDGWLASSDACFGPVYSIHPAAMACLLQLAEHTMSKLNANIGTMLPVRVSSIWVGCRNKALTCGSLSIFGQSQLRGSRLALIDVAGTAQGSSRPVVYLQGVQATLMNKDSEPRPRRLCTRLVWKPDVDMMSQHELFRHCTAHRPCQEADEVEAYQRLTLAIMVFIEEALLFVEGEKMYSKLEPHIQAFVEWMKYQQGRLCNGEMVFDYKRVQVLVEDAEERERLVSQVESHRVDGRFLMLVGRNLMSILRGQVDGLHLIFHSGLVEEYYQQILANAHVAYPCSRYVDLASFKNPSMKIIEIGAGTGGQTLGLLKAMSSDGVMNWERYDFTDVSASFFGHARANLGEYGAKVAFKVFDISKDPATQCLEAATYDMVVASHVVHVTRRLGQALRHLRRLLKAGGKLLLFETTRPDVPTAFASGLFRDWWKPLQDETRSPHSPCLSVEQWHDELERSGFSGVDLEIPGQAEEATRFSSFMVSTAVEARGEECAEKRDSRRHVKLVVDERVEAQGEIAGLVREQLFARGIACSQASLGQLAKQTATRVERTTVFLLELDSIFLDSMCESEYEELQAVLVREATVVWVTRRASRGASEPRHGLADGLGRALMSEDWTRKFVTLSLDAWHGGKVAQVVCEVAQRVGDTPVDRLETAHVGRDGTLVVGRVVPDAAMDAVVAQAMLSRQVSRVALADGRRMALSMEEQGDTCGWSEAEDEQHGEPLAADEVEVRVCAICLLNRGCCRGSQAVALTCAGSVERAGEASGFQAGQRLCLVSPSAAATVVRVRAKAAARFPSAWTFAEAACMASALWTAYHALVRVARVEPGERVLVHPGASFEGQVMVQVAQALGAKVFASAASAQERDELAQELRLSPGAILVGSSADAVDVLVGHGQGDDFVQCVAPLGRLVDTCAKQSTAAAAKANVSATRVDMAELLASKSGVAYQCFEKAMGMMMMMIKVPQQQHLGVFAAGEAHLAQGQDVAGKAAVVELKPEMVVMASIKTKAKCSFPAEATYIIAGGLGGLGRSFARWMASRGARHLILLSRFGAHTAAAQALVSQLESQGVCVKTPAVDVGHLQRLREVLGQLGASMPPIRGCIQAACLLRDNLFANMTYDDWTASTRAKVAASWNLHATMPANVDFLVLTSSLNGIIGCPGQANYAAGNTFADALAQHRVAHGQKAISIDLGLMATEGMLAEKKHLMASMRRLGHLMEIQQEELLALLDYYCDARLPLLKPSEAQILVGIETPQAVAAKGMDLHHAMQRPMFGHLLQMGKTRDAHGDAAATTASISSDARAAQLAAASSHTEAAALVTRWLAAKMAQLLLLPADQVDVAKPAHAYGIDSLIAIDLTKWFVKELGADVAVCEVLGEAALRDLADAAARASVYRRPAAKSRASL</sequence>
<dbReference type="InterPro" id="IPR020807">
    <property type="entry name" value="PKS_DH"/>
</dbReference>
<dbReference type="GO" id="GO:0006633">
    <property type="term" value="P:fatty acid biosynthetic process"/>
    <property type="evidence" value="ECO:0007669"/>
    <property type="project" value="TreeGrafter"/>
</dbReference>
<dbReference type="PROSITE" id="PS52004">
    <property type="entry name" value="KS3_2"/>
    <property type="match status" value="1"/>
</dbReference>
<dbReference type="Gene3D" id="3.40.47.10">
    <property type="match status" value="1"/>
</dbReference>
<dbReference type="GO" id="GO:0004312">
    <property type="term" value="F:fatty acid synthase activity"/>
    <property type="evidence" value="ECO:0007669"/>
    <property type="project" value="TreeGrafter"/>
</dbReference>
<dbReference type="SUPFAM" id="SSF47336">
    <property type="entry name" value="ACP-like"/>
    <property type="match status" value="1"/>
</dbReference>
<evidence type="ECO:0000313" key="14">
    <source>
        <dbReference type="Proteomes" id="UP000224854"/>
    </source>
</evidence>
<keyword evidence="2" id="KW-0596">Phosphopantetheine</keyword>
<dbReference type="InterPro" id="IPR013968">
    <property type="entry name" value="PKS_KR"/>
</dbReference>
<name>A0A2C5ZJ35_9HYPO</name>
<dbReference type="CDD" id="cd00833">
    <property type="entry name" value="PKS"/>
    <property type="match status" value="1"/>
</dbReference>
<gene>
    <name evidence="13" type="ORF">CDD82_2127</name>
</gene>
<evidence type="ECO:0000259" key="10">
    <source>
        <dbReference type="PROSITE" id="PS50075"/>
    </source>
</evidence>
<evidence type="ECO:0000256" key="1">
    <source>
        <dbReference type="ARBA" id="ARBA00005179"/>
    </source>
</evidence>
<proteinExistence type="predicted"/>
<dbReference type="InterPro" id="IPR036736">
    <property type="entry name" value="ACP-like_sf"/>
</dbReference>
<keyword evidence="5" id="KW-0521">NADP</keyword>
<evidence type="ECO:0000256" key="5">
    <source>
        <dbReference type="ARBA" id="ARBA00022857"/>
    </source>
</evidence>
<dbReference type="InterPro" id="IPR006162">
    <property type="entry name" value="Ppantetheine_attach_site"/>
</dbReference>
<dbReference type="InterPro" id="IPR057326">
    <property type="entry name" value="KR_dom"/>
</dbReference>
<dbReference type="Pfam" id="PF08242">
    <property type="entry name" value="Methyltransf_12"/>
    <property type="match status" value="1"/>
</dbReference>
<dbReference type="Gene3D" id="3.10.129.110">
    <property type="entry name" value="Polyketide synthase dehydratase"/>
    <property type="match status" value="1"/>
</dbReference>
<dbReference type="PROSITE" id="PS52019">
    <property type="entry name" value="PKS_MFAS_DH"/>
    <property type="match status" value="1"/>
</dbReference>
<keyword evidence="7" id="KW-0511">Multifunctional enzyme</keyword>
<dbReference type="InterPro" id="IPR016036">
    <property type="entry name" value="Malonyl_transacylase_ACP-bd"/>
</dbReference>
<evidence type="ECO:0000256" key="7">
    <source>
        <dbReference type="ARBA" id="ARBA00023268"/>
    </source>
</evidence>
<dbReference type="GO" id="GO:0031177">
    <property type="term" value="F:phosphopantetheine binding"/>
    <property type="evidence" value="ECO:0007669"/>
    <property type="project" value="InterPro"/>
</dbReference>
<dbReference type="OrthoDB" id="329835at2759"/>
<dbReference type="Pfam" id="PF00109">
    <property type="entry name" value="ketoacyl-synt"/>
    <property type="match status" value="1"/>
</dbReference>
<dbReference type="InterPro" id="IPR014031">
    <property type="entry name" value="Ketoacyl_synth_C"/>
</dbReference>
<dbReference type="Gene3D" id="3.40.366.10">
    <property type="entry name" value="Malonyl-Coenzyme A Acyl Carrier Protein, domain 2"/>
    <property type="match status" value="1"/>
</dbReference>
<dbReference type="SMART" id="SM00829">
    <property type="entry name" value="PKS_ER"/>
    <property type="match status" value="1"/>
</dbReference>
<dbReference type="InterPro" id="IPR049552">
    <property type="entry name" value="PKS_DH_N"/>
</dbReference>
<evidence type="ECO:0000256" key="2">
    <source>
        <dbReference type="ARBA" id="ARBA00022450"/>
    </source>
</evidence>
<dbReference type="InterPro" id="IPR014043">
    <property type="entry name" value="Acyl_transferase_dom"/>
</dbReference>
<dbReference type="GO" id="GO:0016491">
    <property type="term" value="F:oxidoreductase activity"/>
    <property type="evidence" value="ECO:0007669"/>
    <property type="project" value="UniProtKB-KW"/>
</dbReference>
<dbReference type="InterPro" id="IPR042104">
    <property type="entry name" value="PKS_dehydratase_sf"/>
</dbReference>
<protein>
    <submittedName>
        <fullName evidence="13">Uncharacterized protein</fullName>
    </submittedName>
</protein>
<keyword evidence="6" id="KW-0560">Oxidoreductase</keyword>
<comment type="caution">
    <text evidence="9">Lacks conserved residue(s) required for the propagation of feature annotation.</text>
</comment>
<evidence type="ECO:0000256" key="6">
    <source>
        <dbReference type="ARBA" id="ARBA00023002"/>
    </source>
</evidence>
<dbReference type="CDD" id="cd05195">
    <property type="entry name" value="enoyl_red"/>
    <property type="match status" value="1"/>
</dbReference>
<dbReference type="Pfam" id="PF02801">
    <property type="entry name" value="Ketoacyl-synt_C"/>
    <property type="match status" value="1"/>
</dbReference>
<dbReference type="InterPro" id="IPR020841">
    <property type="entry name" value="PKS_Beta-ketoAc_synthase_dom"/>
</dbReference>
<dbReference type="PROSITE" id="PS00012">
    <property type="entry name" value="PHOSPHOPANTETHEINE"/>
    <property type="match status" value="1"/>
</dbReference>
<evidence type="ECO:0000256" key="3">
    <source>
        <dbReference type="ARBA" id="ARBA00022553"/>
    </source>
</evidence>
<keyword evidence="8" id="KW-0012">Acyltransferase</keyword>
<dbReference type="InterPro" id="IPR029063">
    <property type="entry name" value="SAM-dependent_MTases_sf"/>
</dbReference>
<dbReference type="SMART" id="SM00825">
    <property type="entry name" value="PKS_KS"/>
    <property type="match status" value="1"/>
</dbReference>
<evidence type="ECO:0000256" key="9">
    <source>
        <dbReference type="PROSITE-ProRule" id="PRU01363"/>
    </source>
</evidence>
<dbReference type="GO" id="GO:0044550">
    <property type="term" value="P:secondary metabolite biosynthetic process"/>
    <property type="evidence" value="ECO:0007669"/>
    <property type="project" value="TreeGrafter"/>
</dbReference>
<dbReference type="InterPro" id="IPR036291">
    <property type="entry name" value="NAD(P)-bd_dom_sf"/>
</dbReference>
<dbReference type="Gene3D" id="1.10.1200.10">
    <property type="entry name" value="ACP-like"/>
    <property type="match status" value="1"/>
</dbReference>
<reference evidence="13 14" key="1">
    <citation type="submission" date="2017-06" db="EMBL/GenBank/DDBJ databases">
        <title>Ant-infecting Ophiocordyceps genomes reveal a high diversity of potential behavioral manipulation genes and a possible major role for enterotoxins.</title>
        <authorList>
            <person name="De Bekker C."/>
            <person name="Evans H.C."/>
            <person name="Brachmann A."/>
            <person name="Hughes D.P."/>
        </authorList>
    </citation>
    <scope>NUCLEOTIDE SEQUENCE [LARGE SCALE GENOMIC DNA]</scope>
    <source>
        <strain evidence="13 14">1348a</strain>
    </source>
</reference>
<accession>A0A2C5ZJ35</accession>
<dbReference type="SUPFAM" id="SSF52151">
    <property type="entry name" value="FabD/lysophospholipase-like"/>
    <property type="match status" value="1"/>
</dbReference>
<dbReference type="SUPFAM" id="SSF53335">
    <property type="entry name" value="S-adenosyl-L-methionine-dependent methyltransferases"/>
    <property type="match status" value="1"/>
</dbReference>
<feature type="domain" description="PKS/mFAS DH" evidence="12">
    <location>
        <begin position="958"/>
        <end position="1270"/>
    </location>
</feature>
<dbReference type="InterPro" id="IPR049900">
    <property type="entry name" value="PKS_mFAS_DH"/>
</dbReference>
<dbReference type="EMBL" id="NJEU01000172">
    <property type="protein sequence ID" value="PHH79873.1"/>
    <property type="molecule type" value="Genomic_DNA"/>
</dbReference>
<dbReference type="Gene3D" id="3.30.70.3290">
    <property type="match status" value="1"/>
</dbReference>
<dbReference type="SUPFAM" id="SSF51735">
    <property type="entry name" value="NAD(P)-binding Rossmann-fold domains"/>
    <property type="match status" value="2"/>
</dbReference>
<keyword evidence="14" id="KW-1185">Reference proteome</keyword>
<dbReference type="SMART" id="SM00826">
    <property type="entry name" value="PKS_DH"/>
    <property type="match status" value="1"/>
</dbReference>
<evidence type="ECO:0000259" key="12">
    <source>
        <dbReference type="PROSITE" id="PS52019"/>
    </source>
</evidence>
<dbReference type="PANTHER" id="PTHR43775">
    <property type="entry name" value="FATTY ACID SYNTHASE"/>
    <property type="match status" value="1"/>
</dbReference>
<feature type="domain" description="Ketosynthase family 3 (KS3)" evidence="11">
    <location>
        <begin position="12"/>
        <end position="437"/>
    </location>
</feature>
<organism evidence="13 14">
    <name type="scientific">Ophiocordyceps australis</name>
    <dbReference type="NCBI Taxonomy" id="1399860"/>
    <lineage>
        <taxon>Eukaryota</taxon>
        <taxon>Fungi</taxon>
        <taxon>Dikarya</taxon>
        <taxon>Ascomycota</taxon>
        <taxon>Pezizomycotina</taxon>
        <taxon>Sordariomycetes</taxon>
        <taxon>Hypocreomycetidae</taxon>
        <taxon>Hypocreales</taxon>
        <taxon>Ophiocordycipitaceae</taxon>
        <taxon>Ophiocordyceps</taxon>
    </lineage>
</organism>
<feature type="region of interest" description="C-terminal hotdog fold" evidence="9">
    <location>
        <begin position="1115"/>
        <end position="1270"/>
    </location>
</feature>
<keyword evidence="3" id="KW-0597">Phosphoprotein</keyword>
<dbReference type="SUPFAM" id="SSF55048">
    <property type="entry name" value="Probable ACP-binding domain of malonyl-CoA ACP transacylase"/>
    <property type="match status" value="1"/>
</dbReference>
<dbReference type="SUPFAM" id="SSF53901">
    <property type="entry name" value="Thiolase-like"/>
    <property type="match status" value="1"/>
</dbReference>
<dbReference type="Pfam" id="PF00698">
    <property type="entry name" value="Acyl_transf_1"/>
    <property type="match status" value="1"/>
</dbReference>
<evidence type="ECO:0000259" key="11">
    <source>
        <dbReference type="PROSITE" id="PS52004"/>
    </source>
</evidence>
<dbReference type="InterPro" id="IPR016035">
    <property type="entry name" value="Acyl_Trfase/lysoPLipase"/>
</dbReference>
<dbReference type="PROSITE" id="PS50075">
    <property type="entry name" value="CARRIER"/>
    <property type="match status" value="1"/>
</dbReference>
<evidence type="ECO:0000256" key="8">
    <source>
        <dbReference type="ARBA" id="ARBA00023315"/>
    </source>
</evidence>
<evidence type="ECO:0000313" key="13">
    <source>
        <dbReference type="EMBL" id="PHH79873.1"/>
    </source>
</evidence>
<dbReference type="Proteomes" id="UP000224854">
    <property type="component" value="Unassembled WGS sequence"/>
</dbReference>
<dbReference type="InterPro" id="IPR050091">
    <property type="entry name" value="PKS_NRPS_Biosynth_Enz"/>
</dbReference>
<evidence type="ECO:0000256" key="4">
    <source>
        <dbReference type="ARBA" id="ARBA00022679"/>
    </source>
</evidence>
<dbReference type="SUPFAM" id="SSF50129">
    <property type="entry name" value="GroES-like"/>
    <property type="match status" value="1"/>
</dbReference>
<dbReference type="InterPro" id="IPR011032">
    <property type="entry name" value="GroES-like_sf"/>
</dbReference>
<comment type="caution">
    <text evidence="13">The sequence shown here is derived from an EMBL/GenBank/DDBJ whole genome shotgun (WGS) entry which is preliminary data.</text>
</comment>
<dbReference type="Pfam" id="PF00550">
    <property type="entry name" value="PP-binding"/>
    <property type="match status" value="1"/>
</dbReference>
<dbReference type="InterPro" id="IPR020806">
    <property type="entry name" value="PKS_PP-bd"/>
</dbReference>
<dbReference type="Gene3D" id="3.40.50.150">
    <property type="entry name" value="Vaccinia Virus protein VP39"/>
    <property type="match status" value="1"/>
</dbReference>
<dbReference type="InterPro" id="IPR001227">
    <property type="entry name" value="Ac_transferase_dom_sf"/>
</dbReference>
<dbReference type="SMART" id="SM00822">
    <property type="entry name" value="PKS_KR"/>
    <property type="match status" value="1"/>
</dbReference>
<feature type="domain" description="Carrier" evidence="10">
    <location>
        <begin position="2460"/>
        <end position="2537"/>
    </location>
</feature>
<dbReference type="PANTHER" id="PTHR43775:SF29">
    <property type="entry name" value="ASPERFURANONE POLYKETIDE SYNTHASE AFOG-RELATED"/>
    <property type="match status" value="1"/>
</dbReference>
<dbReference type="InterPro" id="IPR013217">
    <property type="entry name" value="Methyltransf_12"/>
</dbReference>
<dbReference type="CDD" id="cd02440">
    <property type="entry name" value="AdoMet_MTases"/>
    <property type="match status" value="1"/>
</dbReference>
<dbReference type="InterPro" id="IPR020843">
    <property type="entry name" value="ER"/>
</dbReference>
<dbReference type="SMART" id="SM00823">
    <property type="entry name" value="PKS_PP"/>
    <property type="match status" value="1"/>
</dbReference>
<dbReference type="InterPro" id="IPR009081">
    <property type="entry name" value="PP-bd_ACP"/>
</dbReference>
<keyword evidence="4" id="KW-0808">Transferase</keyword>
<dbReference type="Gene3D" id="3.40.50.720">
    <property type="entry name" value="NAD(P)-binding Rossmann-like Domain"/>
    <property type="match status" value="1"/>
</dbReference>